<name>A0A7M1XLZ1_9SPIR</name>
<protein>
    <recommendedName>
        <fullName evidence="4">Rpn family recombination-promoting nuclease/putative transposase</fullName>
    </recommendedName>
</protein>
<dbReference type="AlphaFoldDB" id="A0A7M1XLZ1"/>
<feature type="compositionally biased region" description="Low complexity" evidence="1">
    <location>
        <begin position="8"/>
        <end position="22"/>
    </location>
</feature>
<proteinExistence type="predicted"/>
<organism evidence="2 3">
    <name type="scientific">Treponema rectale</name>
    <dbReference type="NCBI Taxonomy" id="744512"/>
    <lineage>
        <taxon>Bacteria</taxon>
        <taxon>Pseudomonadati</taxon>
        <taxon>Spirochaetota</taxon>
        <taxon>Spirochaetia</taxon>
        <taxon>Spirochaetales</taxon>
        <taxon>Treponemataceae</taxon>
        <taxon>Treponema</taxon>
    </lineage>
</organism>
<feature type="region of interest" description="Disordered" evidence="1">
    <location>
        <begin position="1"/>
        <end position="23"/>
    </location>
</feature>
<dbReference type="EMBL" id="CP031517">
    <property type="protein sequence ID" value="QOS39898.1"/>
    <property type="molecule type" value="Genomic_DNA"/>
</dbReference>
<dbReference type="KEGG" id="trc:DYE49_05285"/>
<evidence type="ECO:0008006" key="4">
    <source>
        <dbReference type="Google" id="ProtNLM"/>
    </source>
</evidence>
<dbReference type="Proteomes" id="UP000593591">
    <property type="component" value="Chromosome"/>
</dbReference>
<reference evidence="2 3" key="1">
    <citation type="submission" date="2018-08" db="EMBL/GenBank/DDBJ databases">
        <title>The first complete genome of Treponema rectale (CHPAT), a commensal spirochete of the bovine rectum.</title>
        <authorList>
            <person name="Staton G.J."/>
            <person name="Clegg S.R."/>
            <person name="Carter S.D."/>
            <person name="Radford A.D."/>
            <person name="Darby A."/>
            <person name="Hall N."/>
            <person name="Birtles R.J."/>
            <person name="Evans N.J."/>
        </authorList>
    </citation>
    <scope>NUCLEOTIDE SEQUENCE [LARGE SCALE GENOMIC DNA]</scope>
    <source>
        <strain evidence="2 3">CHPA</strain>
    </source>
</reference>
<sequence length="322" mass="37247">MMDSKNTISFSESSEGSFISSGHPVQRQYKDRLFKFIFGSGTEDSMKRLLSLYNALNNSNHTDIRDISLTTIENIIYVTMKNDISFVIDDQMNLYEQQSSYNPNMPLRGFMYFAQLYQRHLALEKKDIYGTKKIMIPAPRFAVLYNGTKNTPDLVKLRLSDSFEGKTEKGDFEWTASMYNINLSHNYELQKKCKSLYDYSWYVEEVRKNKLTMTTKEAVNAAVDSAIKKNLLDGLFLEQKMEILNMTLTEFDQEEYDRNRREEGREEGRIEGLKAGEIKGKNEKARETARNLLLMKVLTPEQIAQGCGLTVEEVLEIEKGIK</sequence>
<evidence type="ECO:0000313" key="2">
    <source>
        <dbReference type="EMBL" id="QOS39898.1"/>
    </source>
</evidence>
<evidence type="ECO:0000256" key="1">
    <source>
        <dbReference type="SAM" id="MobiDB-lite"/>
    </source>
</evidence>
<evidence type="ECO:0000313" key="3">
    <source>
        <dbReference type="Proteomes" id="UP000593591"/>
    </source>
</evidence>
<gene>
    <name evidence="2" type="ORF">DYE49_05285</name>
</gene>
<accession>A0A7M1XLZ1</accession>